<organism evidence="2 3">
    <name type="scientific">Aspergillus granulosus</name>
    <dbReference type="NCBI Taxonomy" id="176169"/>
    <lineage>
        <taxon>Eukaryota</taxon>
        <taxon>Fungi</taxon>
        <taxon>Dikarya</taxon>
        <taxon>Ascomycota</taxon>
        <taxon>Pezizomycotina</taxon>
        <taxon>Eurotiomycetes</taxon>
        <taxon>Eurotiomycetidae</taxon>
        <taxon>Eurotiales</taxon>
        <taxon>Aspergillaceae</taxon>
        <taxon>Aspergillus</taxon>
        <taxon>Aspergillus subgen. Nidulantes</taxon>
    </lineage>
</organism>
<keyword evidence="3" id="KW-1185">Reference proteome</keyword>
<dbReference type="EMBL" id="JBFXLT010000015">
    <property type="protein sequence ID" value="KAL2818030.1"/>
    <property type="molecule type" value="Genomic_DNA"/>
</dbReference>
<dbReference type="Proteomes" id="UP001610334">
    <property type="component" value="Unassembled WGS sequence"/>
</dbReference>
<keyword evidence="1" id="KW-0812">Transmembrane</keyword>
<feature type="transmembrane region" description="Helical" evidence="1">
    <location>
        <begin position="20"/>
        <end position="41"/>
    </location>
</feature>
<comment type="caution">
    <text evidence="2">The sequence shown here is derived from an EMBL/GenBank/DDBJ whole genome shotgun (WGS) entry which is preliminary data.</text>
</comment>
<protein>
    <submittedName>
        <fullName evidence="2">Uncharacterized protein</fullName>
    </submittedName>
</protein>
<accession>A0ABR4HRB1</accession>
<reference evidence="2 3" key="1">
    <citation type="submission" date="2024-07" db="EMBL/GenBank/DDBJ databases">
        <title>Section-level genome sequencing and comparative genomics of Aspergillus sections Usti and Cavernicolus.</title>
        <authorList>
            <consortium name="Lawrence Berkeley National Laboratory"/>
            <person name="Nybo J.L."/>
            <person name="Vesth T.C."/>
            <person name="Theobald S."/>
            <person name="Frisvad J.C."/>
            <person name="Larsen T.O."/>
            <person name="Kjaerboelling I."/>
            <person name="Rothschild-Mancinelli K."/>
            <person name="Lyhne E.K."/>
            <person name="Kogle M.E."/>
            <person name="Barry K."/>
            <person name="Clum A."/>
            <person name="Na H."/>
            <person name="Ledsgaard L."/>
            <person name="Lin J."/>
            <person name="Lipzen A."/>
            <person name="Kuo A."/>
            <person name="Riley R."/>
            <person name="Mondo S."/>
            <person name="Labutti K."/>
            <person name="Haridas S."/>
            <person name="Pangalinan J."/>
            <person name="Salamov A.A."/>
            <person name="Simmons B.A."/>
            <person name="Magnuson J.K."/>
            <person name="Chen J."/>
            <person name="Drula E."/>
            <person name="Henrissat B."/>
            <person name="Wiebenga A."/>
            <person name="Lubbers R.J."/>
            <person name="Gomes A.C."/>
            <person name="Makela M.R."/>
            <person name="Stajich J."/>
            <person name="Grigoriev I.V."/>
            <person name="Mortensen U.H."/>
            <person name="De Vries R.P."/>
            <person name="Baker S.E."/>
            <person name="Andersen M.R."/>
        </authorList>
    </citation>
    <scope>NUCLEOTIDE SEQUENCE [LARGE SCALE GENOMIC DNA]</scope>
    <source>
        <strain evidence="2 3">CBS 588.65</strain>
    </source>
</reference>
<gene>
    <name evidence="2" type="ORF">BJX63DRAFT_384344</name>
</gene>
<evidence type="ECO:0000313" key="3">
    <source>
        <dbReference type="Proteomes" id="UP001610334"/>
    </source>
</evidence>
<name>A0ABR4HRB1_9EURO</name>
<keyword evidence="1" id="KW-0472">Membrane</keyword>
<keyword evidence="1" id="KW-1133">Transmembrane helix</keyword>
<proteinExistence type="predicted"/>
<sequence>MEALISDFELTRDFRGVSAFPGLILLFNSFANSFFDILIVFRYYPVVWCLVEVNQ</sequence>
<evidence type="ECO:0000313" key="2">
    <source>
        <dbReference type="EMBL" id="KAL2818030.1"/>
    </source>
</evidence>
<evidence type="ECO:0000256" key="1">
    <source>
        <dbReference type="SAM" id="Phobius"/>
    </source>
</evidence>